<dbReference type="EMBL" id="JAAYUN010000086">
    <property type="protein sequence ID" value="NLJ22448.1"/>
    <property type="molecule type" value="Genomic_DNA"/>
</dbReference>
<evidence type="ECO:0000256" key="5">
    <source>
        <dbReference type="ARBA" id="ARBA00022692"/>
    </source>
</evidence>
<feature type="transmembrane region" description="Helical" evidence="8">
    <location>
        <begin position="268"/>
        <end position="289"/>
    </location>
</feature>
<dbReference type="GO" id="GO:0140359">
    <property type="term" value="F:ABC-type transporter activity"/>
    <property type="evidence" value="ECO:0007669"/>
    <property type="project" value="InterPro"/>
</dbReference>
<evidence type="ECO:0000256" key="6">
    <source>
        <dbReference type="ARBA" id="ARBA00022989"/>
    </source>
</evidence>
<dbReference type="Pfam" id="PF12698">
    <property type="entry name" value="ABC2_membrane_3"/>
    <property type="match status" value="1"/>
</dbReference>
<dbReference type="InterPro" id="IPR013525">
    <property type="entry name" value="ABC2_TM"/>
</dbReference>
<evidence type="ECO:0000256" key="4">
    <source>
        <dbReference type="ARBA" id="ARBA00022475"/>
    </source>
</evidence>
<dbReference type="GO" id="GO:0005886">
    <property type="term" value="C:plasma membrane"/>
    <property type="evidence" value="ECO:0007669"/>
    <property type="project" value="UniProtKB-SubCell"/>
</dbReference>
<reference evidence="10 11" key="1">
    <citation type="journal article" date="2020" name="Biotechnol. Biofuels">
        <title>New insights from the biogas microbiome by comprehensive genome-resolved metagenomics of nearly 1600 species originating from multiple anaerobic digesters.</title>
        <authorList>
            <person name="Campanaro S."/>
            <person name="Treu L."/>
            <person name="Rodriguez-R L.M."/>
            <person name="Kovalovszki A."/>
            <person name="Ziels R.M."/>
            <person name="Maus I."/>
            <person name="Zhu X."/>
            <person name="Kougias P.G."/>
            <person name="Basile A."/>
            <person name="Luo G."/>
            <person name="Schluter A."/>
            <person name="Konstantinidis K.T."/>
            <person name="Angelidaki I."/>
        </authorList>
    </citation>
    <scope>NUCLEOTIDE SEQUENCE [LARGE SCALE GENOMIC DNA]</scope>
    <source>
        <strain evidence="10">AS27yjCOA_157</strain>
    </source>
</reference>
<evidence type="ECO:0000256" key="3">
    <source>
        <dbReference type="ARBA" id="ARBA00022448"/>
    </source>
</evidence>
<keyword evidence="4" id="KW-1003">Cell membrane</keyword>
<dbReference type="RefSeq" id="WP_273278264.1">
    <property type="nucleotide sequence ID" value="NZ_CAJYDL010000001.1"/>
</dbReference>
<proteinExistence type="inferred from homology"/>
<protein>
    <submittedName>
        <fullName evidence="10">ABC transporter permease</fullName>
    </submittedName>
</protein>
<evidence type="ECO:0000259" key="9">
    <source>
        <dbReference type="PROSITE" id="PS51012"/>
    </source>
</evidence>
<comment type="subcellular location">
    <subcellularLocation>
        <location evidence="1">Cell membrane</location>
        <topology evidence="1">Multi-pass membrane protein</topology>
    </subcellularLocation>
</comment>
<feature type="transmembrane region" description="Helical" evidence="8">
    <location>
        <begin position="159"/>
        <end position="181"/>
    </location>
</feature>
<evidence type="ECO:0000256" key="2">
    <source>
        <dbReference type="ARBA" id="ARBA00007783"/>
    </source>
</evidence>
<comment type="similarity">
    <text evidence="2">Belongs to the ABC-2 integral membrane protein family.</text>
</comment>
<organism evidence="10 11">
    <name type="scientific">Methanothrix soehngenii</name>
    <name type="common">Methanosaeta concilii</name>
    <dbReference type="NCBI Taxonomy" id="2223"/>
    <lineage>
        <taxon>Archaea</taxon>
        <taxon>Methanobacteriati</taxon>
        <taxon>Methanobacteriota</taxon>
        <taxon>Stenosarchaea group</taxon>
        <taxon>Methanomicrobia</taxon>
        <taxon>Methanotrichales</taxon>
        <taxon>Methanotrichaceae</taxon>
        <taxon>Methanothrix</taxon>
    </lineage>
</organism>
<keyword evidence="5 8" id="KW-0812">Transmembrane</keyword>
<dbReference type="PANTHER" id="PTHR30294">
    <property type="entry name" value="MEMBRANE COMPONENT OF ABC TRANSPORTER YHHJ-RELATED"/>
    <property type="match status" value="1"/>
</dbReference>
<evidence type="ECO:0000256" key="8">
    <source>
        <dbReference type="SAM" id="Phobius"/>
    </source>
</evidence>
<comment type="caution">
    <text evidence="10">The sequence shown here is derived from an EMBL/GenBank/DDBJ whole genome shotgun (WGS) entry which is preliminary data.</text>
</comment>
<evidence type="ECO:0000256" key="7">
    <source>
        <dbReference type="ARBA" id="ARBA00023136"/>
    </source>
</evidence>
<keyword evidence="7 8" id="KW-0472">Membrane</keyword>
<dbReference type="PROSITE" id="PS51012">
    <property type="entry name" value="ABC_TM2"/>
    <property type="match status" value="1"/>
</dbReference>
<feature type="transmembrane region" description="Helical" evidence="8">
    <location>
        <begin position="202"/>
        <end position="229"/>
    </location>
</feature>
<dbReference type="AlphaFoldDB" id="A0A7K4AHI8"/>
<feature type="transmembrane region" description="Helical" evidence="8">
    <location>
        <begin position="27"/>
        <end position="46"/>
    </location>
</feature>
<keyword evidence="3" id="KW-0813">Transport</keyword>
<evidence type="ECO:0000313" key="10">
    <source>
        <dbReference type="EMBL" id="NLJ22448.1"/>
    </source>
</evidence>
<feature type="domain" description="ABC transmembrane type-2" evidence="9">
    <location>
        <begin position="111"/>
        <end position="350"/>
    </location>
</feature>
<feature type="transmembrane region" description="Helical" evidence="8">
    <location>
        <begin position="241"/>
        <end position="261"/>
    </location>
</feature>
<evidence type="ECO:0000313" key="11">
    <source>
        <dbReference type="Proteomes" id="UP000544742"/>
    </source>
</evidence>
<dbReference type="InterPro" id="IPR051449">
    <property type="entry name" value="ABC-2_transporter_component"/>
</dbReference>
<dbReference type="Proteomes" id="UP000544742">
    <property type="component" value="Unassembled WGS sequence"/>
</dbReference>
<dbReference type="InterPro" id="IPR047817">
    <property type="entry name" value="ABC2_TM_bact-type"/>
</dbReference>
<feature type="transmembrane region" description="Helical" evidence="8">
    <location>
        <begin position="329"/>
        <end position="347"/>
    </location>
</feature>
<keyword evidence="6 8" id="KW-1133">Transmembrane helix</keyword>
<name>A0A7K4AHI8_METSH</name>
<evidence type="ECO:0000256" key="1">
    <source>
        <dbReference type="ARBA" id="ARBA00004651"/>
    </source>
</evidence>
<accession>A0A7K4AHI8</accession>
<dbReference type="PANTHER" id="PTHR30294:SF38">
    <property type="entry name" value="TRANSPORT PERMEASE PROTEIN"/>
    <property type="match status" value="1"/>
</dbReference>
<sequence length="352" mass="38502">MKRPKPERVGVVALRVVRQLKRDRRTIGLILFAPVVLMILFGYALSGEMTGVQLGLVDDGGHDQLRNYIASLNDFDILYLGSQSDAEKLISEGRLDGAVVIQPEEVGVLLDSSSLQISERVMAAVQTGVSREVSIRTDSYPPIITRYIFGYDLEMIDTIGPAILGLVAFFFAFIIAAISFLRERTLGTLEKFMVSPLSRVEIVSGYILGFSLVAIIQSATTLLIVIYLFGVPMKGSPLDAFAIILLLGAGALALGSFVSNFARSEFQVVQFIPIVIIPQIVLCGVFWPVQSVPGFLRPISNILPLTYASDALRAIMLKGASLYQILPDLIFLGSFFMLMFIAATLMLKREVG</sequence>
<gene>
    <name evidence="10" type="ORF">GX426_04995</name>
</gene>